<dbReference type="Gene3D" id="3.40.50.720">
    <property type="entry name" value="NAD(P)-binding Rossmann-like Domain"/>
    <property type="match status" value="1"/>
</dbReference>
<evidence type="ECO:0000256" key="1">
    <source>
        <dbReference type="ARBA" id="ARBA00001911"/>
    </source>
</evidence>
<evidence type="ECO:0000313" key="5">
    <source>
        <dbReference type="EMBL" id="BBI65075.1"/>
    </source>
</evidence>
<dbReference type="PANTHER" id="PTHR43078:SF6">
    <property type="entry name" value="UDP-GLUCURONIC ACID DECARBOXYLASE 1"/>
    <property type="match status" value="1"/>
</dbReference>
<dbReference type="GO" id="GO:0048040">
    <property type="term" value="F:UDP-glucuronate decarboxylase activity"/>
    <property type="evidence" value="ECO:0007669"/>
    <property type="project" value="TreeGrafter"/>
</dbReference>
<evidence type="ECO:0000256" key="3">
    <source>
        <dbReference type="ARBA" id="ARBA00023027"/>
    </source>
</evidence>
<dbReference type="SUPFAM" id="SSF51735">
    <property type="entry name" value="NAD(P)-binding Rossmann-fold domains"/>
    <property type="match status" value="1"/>
</dbReference>
<dbReference type="AlphaFoldDB" id="A0A455UG28"/>
<dbReference type="GO" id="GO:0042732">
    <property type="term" value="P:D-xylose metabolic process"/>
    <property type="evidence" value="ECO:0007669"/>
    <property type="project" value="InterPro"/>
</dbReference>
<keyword evidence="4" id="KW-0456">Lyase</keyword>
<accession>A0A455UG28</accession>
<dbReference type="GO" id="GO:0070403">
    <property type="term" value="F:NAD+ binding"/>
    <property type="evidence" value="ECO:0007669"/>
    <property type="project" value="InterPro"/>
</dbReference>
<dbReference type="Proteomes" id="UP000320231">
    <property type="component" value="Chromosome"/>
</dbReference>
<evidence type="ECO:0008006" key="7">
    <source>
        <dbReference type="Google" id="ProtNLM"/>
    </source>
</evidence>
<reference evidence="5 6" key="1">
    <citation type="journal article" date="2019" name="Microbiol. Resour. Announc.">
        <title>Complete Genome Sequence of Halomonas sulfidaeris Strain Esulfide1 Isolated from a Metal Sulfide Rock at a Depth of 2,200 Meters, Obtained Using Nanopore Sequencing.</title>
        <authorList>
            <person name="Saito M."/>
            <person name="Nishigata A."/>
            <person name="Galipon J."/>
            <person name="Arakawa K."/>
        </authorList>
    </citation>
    <scope>NUCLEOTIDE SEQUENCE [LARGE SCALE GENOMIC DNA]</scope>
    <source>
        <strain evidence="5 6">ATCC BAA-803</strain>
    </source>
</reference>
<protein>
    <recommendedName>
        <fullName evidence="7">UDP-glucuronate decarboxylase</fullName>
    </recommendedName>
</protein>
<dbReference type="InterPro" id="IPR044516">
    <property type="entry name" value="UXS-like"/>
</dbReference>
<comment type="cofactor">
    <cofactor evidence="1">
        <name>NAD(+)</name>
        <dbReference type="ChEBI" id="CHEBI:57540"/>
    </cofactor>
</comment>
<sequence length="79" mass="8781">MTGPINLGNDSEFTMLELAEKVIKLTGSSSQLIYKPLPMDDPRKRRPDLSQAKEKLGWKPSVALEEGLMKTIGYFTGVL</sequence>
<dbReference type="InterPro" id="IPR036291">
    <property type="entry name" value="NAD(P)-bd_dom_sf"/>
</dbReference>
<gene>
    <name evidence="5" type="ORF">HSBAA_63810</name>
</gene>
<proteinExistence type="predicted"/>
<dbReference type="GO" id="GO:0005737">
    <property type="term" value="C:cytoplasm"/>
    <property type="evidence" value="ECO:0007669"/>
    <property type="project" value="TreeGrafter"/>
</dbReference>
<evidence type="ECO:0000256" key="2">
    <source>
        <dbReference type="ARBA" id="ARBA00022793"/>
    </source>
</evidence>
<dbReference type="PANTHER" id="PTHR43078">
    <property type="entry name" value="UDP-GLUCURONIC ACID DECARBOXYLASE-RELATED"/>
    <property type="match status" value="1"/>
</dbReference>
<name>A0A455UG28_9GAMM</name>
<organism evidence="5 6">
    <name type="scientific">Vreelandella sulfidaeris</name>
    <dbReference type="NCBI Taxonomy" id="115553"/>
    <lineage>
        <taxon>Bacteria</taxon>
        <taxon>Pseudomonadati</taxon>
        <taxon>Pseudomonadota</taxon>
        <taxon>Gammaproteobacteria</taxon>
        <taxon>Oceanospirillales</taxon>
        <taxon>Halomonadaceae</taxon>
        <taxon>Vreelandella</taxon>
    </lineage>
</organism>
<dbReference type="EMBL" id="AP019514">
    <property type="protein sequence ID" value="BBI65075.1"/>
    <property type="molecule type" value="Genomic_DNA"/>
</dbReference>
<evidence type="ECO:0000313" key="6">
    <source>
        <dbReference type="Proteomes" id="UP000320231"/>
    </source>
</evidence>
<keyword evidence="2" id="KW-0210">Decarboxylase</keyword>
<keyword evidence="3" id="KW-0520">NAD</keyword>
<dbReference type="KEGG" id="hsr:HSBAA_63810"/>
<evidence type="ECO:0000256" key="4">
    <source>
        <dbReference type="ARBA" id="ARBA00023239"/>
    </source>
</evidence>